<accession>D8TXT4</accession>
<gene>
    <name evidence="1" type="ORF">VOLCADRAFT_105015</name>
</gene>
<name>D8TXT4_VOLCA</name>
<dbReference type="RefSeq" id="XP_002951252.1">
    <property type="nucleotide sequence ID" value="XM_002951206.1"/>
</dbReference>
<protein>
    <submittedName>
        <fullName evidence="1">Uncharacterized protein</fullName>
    </submittedName>
</protein>
<dbReference type="AlphaFoldDB" id="D8TXT4"/>
<dbReference type="EMBL" id="GL378343">
    <property type="protein sequence ID" value="EFJ47781.1"/>
    <property type="molecule type" value="Genomic_DNA"/>
</dbReference>
<dbReference type="InParanoid" id="D8TXT4"/>
<dbReference type="GeneID" id="9615327"/>
<evidence type="ECO:0000313" key="1">
    <source>
        <dbReference type="EMBL" id="EFJ47781.1"/>
    </source>
</evidence>
<dbReference type="KEGG" id="vcn:VOLCADRAFT_105015"/>
<reference evidence="1 2" key="1">
    <citation type="journal article" date="2010" name="Science">
        <title>Genomic analysis of organismal complexity in the multicellular green alga Volvox carteri.</title>
        <authorList>
            <person name="Prochnik S.E."/>
            <person name="Umen J."/>
            <person name="Nedelcu A.M."/>
            <person name="Hallmann A."/>
            <person name="Miller S.M."/>
            <person name="Nishii I."/>
            <person name="Ferris P."/>
            <person name="Kuo A."/>
            <person name="Mitros T."/>
            <person name="Fritz-Laylin L.K."/>
            <person name="Hellsten U."/>
            <person name="Chapman J."/>
            <person name="Simakov O."/>
            <person name="Rensing S.A."/>
            <person name="Terry A."/>
            <person name="Pangilinan J."/>
            <person name="Kapitonov V."/>
            <person name="Jurka J."/>
            <person name="Salamov A."/>
            <person name="Shapiro H."/>
            <person name="Schmutz J."/>
            <person name="Grimwood J."/>
            <person name="Lindquist E."/>
            <person name="Lucas S."/>
            <person name="Grigoriev I.V."/>
            <person name="Schmitt R."/>
            <person name="Kirk D."/>
            <person name="Rokhsar D.S."/>
        </authorList>
    </citation>
    <scope>NUCLEOTIDE SEQUENCE [LARGE SCALE GENOMIC DNA]</scope>
    <source>
        <strain evidence="2">f. Nagariensis / Eve</strain>
    </source>
</reference>
<dbReference type="Proteomes" id="UP000001058">
    <property type="component" value="Unassembled WGS sequence"/>
</dbReference>
<keyword evidence="2" id="KW-1185">Reference proteome</keyword>
<evidence type="ECO:0000313" key="2">
    <source>
        <dbReference type="Proteomes" id="UP000001058"/>
    </source>
</evidence>
<sequence length="165" mass="18397">MVRHQENWDHCLISSGQDKQRADSANLLCTPSHTRSGCCDSFRKEPPLHSVRTAAGMQRTRPSPESRTVCIRRNAFQDSRCAKLLSAKSLTGTTIRLCIRNTKSAIRVSALPCGSIKHPYTHQTHTHERTASCNVRCPSVRDTNTEDFDAHRAYYSCQAPEGKAG</sequence>
<organism evidence="2">
    <name type="scientific">Volvox carteri f. nagariensis</name>
    <dbReference type="NCBI Taxonomy" id="3068"/>
    <lineage>
        <taxon>Eukaryota</taxon>
        <taxon>Viridiplantae</taxon>
        <taxon>Chlorophyta</taxon>
        <taxon>core chlorophytes</taxon>
        <taxon>Chlorophyceae</taxon>
        <taxon>CS clade</taxon>
        <taxon>Chlamydomonadales</taxon>
        <taxon>Volvocaceae</taxon>
        <taxon>Volvox</taxon>
    </lineage>
</organism>
<proteinExistence type="predicted"/>